<organism evidence="1 2">
    <name type="scientific">Haloactinomyces albus</name>
    <dbReference type="NCBI Taxonomy" id="1352928"/>
    <lineage>
        <taxon>Bacteria</taxon>
        <taxon>Bacillati</taxon>
        <taxon>Actinomycetota</taxon>
        <taxon>Actinomycetes</taxon>
        <taxon>Actinopolysporales</taxon>
        <taxon>Actinopolysporaceae</taxon>
        <taxon>Haloactinomyces</taxon>
    </lineage>
</organism>
<comment type="caution">
    <text evidence="1">The sequence shown here is derived from an EMBL/GenBank/DDBJ whole genome shotgun (WGS) entry which is preliminary data.</text>
</comment>
<dbReference type="AlphaFoldDB" id="A0AAE3ZF46"/>
<protein>
    <submittedName>
        <fullName evidence="1">Uncharacterized protein</fullName>
    </submittedName>
</protein>
<gene>
    <name evidence="1" type="ORF">JOF55_003979</name>
</gene>
<evidence type="ECO:0000313" key="2">
    <source>
        <dbReference type="Proteomes" id="UP001180845"/>
    </source>
</evidence>
<accession>A0AAE3ZF46</accession>
<name>A0AAE3ZF46_9ACTN</name>
<sequence>MAAELILPVVPETNPRALGSADLEELLRAAHAGSTR</sequence>
<evidence type="ECO:0000313" key="1">
    <source>
        <dbReference type="EMBL" id="MDR7303798.1"/>
    </source>
</evidence>
<proteinExistence type="predicted"/>
<dbReference type="EMBL" id="JAVDXW010000001">
    <property type="protein sequence ID" value="MDR7303798.1"/>
    <property type="molecule type" value="Genomic_DNA"/>
</dbReference>
<dbReference type="Proteomes" id="UP001180845">
    <property type="component" value="Unassembled WGS sequence"/>
</dbReference>
<reference evidence="1" key="1">
    <citation type="submission" date="2023-07" db="EMBL/GenBank/DDBJ databases">
        <title>Sequencing the genomes of 1000 actinobacteria strains.</title>
        <authorList>
            <person name="Klenk H.-P."/>
        </authorList>
    </citation>
    <scope>NUCLEOTIDE SEQUENCE</scope>
    <source>
        <strain evidence="1">DSM 45977</strain>
    </source>
</reference>
<keyword evidence="2" id="KW-1185">Reference proteome</keyword>